<dbReference type="Pfam" id="PF13360">
    <property type="entry name" value="PQQ_2"/>
    <property type="match status" value="1"/>
</dbReference>
<dbReference type="Gene3D" id="2.130.10.10">
    <property type="entry name" value="YVTN repeat-like/Quinoprotein amine dehydrogenase"/>
    <property type="match status" value="1"/>
</dbReference>
<dbReference type="SUPFAM" id="SSF50998">
    <property type="entry name" value="Quinoprotein alcohol dehydrogenase-like"/>
    <property type="match status" value="1"/>
</dbReference>
<dbReference type="SMART" id="SM00564">
    <property type="entry name" value="PQQ"/>
    <property type="match status" value="6"/>
</dbReference>
<protein>
    <submittedName>
        <fullName evidence="2">Quinoprotein dehydrogenase, putative</fullName>
    </submittedName>
</protein>
<evidence type="ECO:0000313" key="2">
    <source>
        <dbReference type="EMBL" id="ACS34028.1"/>
    </source>
</evidence>
<dbReference type="AlphaFoldDB" id="C5A716"/>
<dbReference type="KEGG" id="tga:TGAM_1526"/>
<dbReference type="eggNOG" id="arCOG05863">
    <property type="taxonomic scope" value="Archaea"/>
</dbReference>
<dbReference type="InterPro" id="IPR011047">
    <property type="entry name" value="Quinoprotein_ADH-like_sf"/>
</dbReference>
<gene>
    <name evidence="2" type="ordered locus">TGAM_1526</name>
</gene>
<keyword evidence="3" id="KW-1185">Reference proteome</keyword>
<reference evidence="2 3" key="1">
    <citation type="journal article" date="2007" name="Genome Biol.">
        <title>Genome analysis and genome-wide proteomics of Thermococcus gammatolerans, the most radioresistant organism known amongst the Archaea.</title>
        <authorList>
            <person name="Zivanovic Y."/>
            <person name="Armengaud J."/>
            <person name="Lagorce A."/>
            <person name="Leplat C."/>
            <person name="Guerin P."/>
            <person name="Dutertre M."/>
            <person name="Anthouard V."/>
            <person name="Forterre P."/>
            <person name="Wincker P."/>
            <person name="Confalonieri F."/>
        </authorList>
    </citation>
    <scope>NUCLEOTIDE SEQUENCE [LARGE SCALE GENOMIC DNA]</scope>
    <source>
        <strain evidence="3">DSM 15229 / JCM 11827 / EJ3</strain>
    </source>
</reference>
<accession>C5A716</accession>
<dbReference type="PaxDb" id="593117-TGAM_1526"/>
<dbReference type="InterPro" id="IPR018391">
    <property type="entry name" value="PQQ_b-propeller_rpt"/>
</dbReference>
<organism evidence="2 3">
    <name type="scientific">Thermococcus gammatolerans (strain DSM 15229 / JCM 11827 / EJ3)</name>
    <dbReference type="NCBI Taxonomy" id="593117"/>
    <lineage>
        <taxon>Archaea</taxon>
        <taxon>Methanobacteriati</taxon>
        <taxon>Methanobacteriota</taxon>
        <taxon>Thermococci</taxon>
        <taxon>Thermococcales</taxon>
        <taxon>Thermococcaceae</taxon>
        <taxon>Thermococcus</taxon>
    </lineage>
</organism>
<dbReference type="GeneID" id="7987328"/>
<dbReference type="RefSeq" id="WP_015859139.1">
    <property type="nucleotide sequence ID" value="NC_012804.1"/>
</dbReference>
<dbReference type="Proteomes" id="UP000001488">
    <property type="component" value="Chromosome"/>
</dbReference>
<sequence length="431" mass="46600">MNGKAIGLALILMLGLLAPAMAKENPLVFKGVVGEDIPYQKSIEAVAISNGTIYAACDYRMTAGKELIGVYYLGLMAAYSTNGSRLWVNSSGYVVKIQPLDRGVLAGGLGGFVFLDGEGHIKANFPTPNKLYDFVMENGYVYGVDGDIWHTNGTFSSSGEVFRAKLLDNGSLSLEDGWRVRLPSMPGRVRLGDVVYVGSGLPSGYSAHYHFGALYGVSYDGKLLWNISTGWWVRDLEVWGGKAIAGTGFNNTKGYILMVDGNGHVMWNESTFFVEDLLVVGDTLYASGFDGRNGKVTAYDLNERKLLWSEDFPYRVKTLAYGDGKLIVGIGKFESRREGNVTKVYSEGGLYVLNPENGKVLWKDLNVGYVRSTAVQGNLVVAGTGSSYFYVLDLSKIRGSKGICGPAFMIFLSVLAGFAVRGGSHGGRAGR</sequence>
<dbReference type="PATRIC" id="fig|593117.10.peg.1529"/>
<dbReference type="InterPro" id="IPR015943">
    <property type="entry name" value="WD40/YVTN_repeat-like_dom_sf"/>
</dbReference>
<name>C5A716_THEGJ</name>
<evidence type="ECO:0000313" key="3">
    <source>
        <dbReference type="Proteomes" id="UP000001488"/>
    </source>
</evidence>
<proteinExistence type="predicted"/>
<dbReference type="HOGENOM" id="CLU_697595_0_0_2"/>
<dbReference type="STRING" id="593117.TGAM_1526"/>
<evidence type="ECO:0000259" key="1">
    <source>
        <dbReference type="Pfam" id="PF13360"/>
    </source>
</evidence>
<feature type="domain" description="Pyrrolo-quinoline quinone repeat" evidence="1">
    <location>
        <begin position="253"/>
        <end position="394"/>
    </location>
</feature>
<dbReference type="EMBL" id="CP001398">
    <property type="protein sequence ID" value="ACS34028.1"/>
    <property type="molecule type" value="Genomic_DNA"/>
</dbReference>
<dbReference type="InterPro" id="IPR002372">
    <property type="entry name" value="PQQ_rpt_dom"/>
</dbReference>
<dbReference type="OrthoDB" id="145878at2157"/>